<reference evidence="2 3" key="1">
    <citation type="submission" date="2024-08" db="EMBL/GenBank/DDBJ databases">
        <authorList>
            <person name="Cucini C."/>
            <person name="Frati F."/>
        </authorList>
    </citation>
    <scope>NUCLEOTIDE SEQUENCE [LARGE SCALE GENOMIC DNA]</scope>
</reference>
<dbReference type="Gene3D" id="2.40.128.20">
    <property type="match status" value="1"/>
</dbReference>
<protein>
    <recommendedName>
        <fullName evidence="4">Apolipoprotein D</fullName>
    </recommendedName>
</protein>
<evidence type="ECO:0000313" key="2">
    <source>
        <dbReference type="EMBL" id="CAL8138284.1"/>
    </source>
</evidence>
<sequence length="224" mass="25585">MAKISFFVISVLLFVLSVTAQYDTEMDLNDDPELNPADVEEPGCPKIPHLQNVDLLEMLGQWYLPYMSKHWIRYMAKSMHGKFMRRSSLGRACVKVNIKPLPEPGTPNNTEATIWVQSKCPRTGAEWNLACAPQNSLTSKWYCNDLHGKTHDGDSYVYVAKTDGKTWALVVRCFPNNGMNWAIFSKVKQLENHLVKSLLDEVESMGFKLYNVLETPYEKCMPNM</sequence>
<comment type="caution">
    <text evidence="2">The sequence shown here is derived from an EMBL/GenBank/DDBJ whole genome shotgun (WGS) entry which is preliminary data.</text>
</comment>
<keyword evidence="3" id="KW-1185">Reference proteome</keyword>
<dbReference type="EMBL" id="CAXLJM020000122">
    <property type="protein sequence ID" value="CAL8138284.1"/>
    <property type="molecule type" value="Genomic_DNA"/>
</dbReference>
<proteinExistence type="predicted"/>
<keyword evidence="1" id="KW-0732">Signal</keyword>
<dbReference type="Proteomes" id="UP001642540">
    <property type="component" value="Unassembled WGS sequence"/>
</dbReference>
<gene>
    <name evidence="2" type="ORF">ODALV1_LOCUS27299</name>
</gene>
<dbReference type="SUPFAM" id="SSF50814">
    <property type="entry name" value="Lipocalins"/>
    <property type="match status" value="1"/>
</dbReference>
<name>A0ABP1RXL3_9HEXA</name>
<evidence type="ECO:0000256" key="1">
    <source>
        <dbReference type="SAM" id="SignalP"/>
    </source>
</evidence>
<dbReference type="InterPro" id="IPR012674">
    <property type="entry name" value="Calycin"/>
</dbReference>
<accession>A0ABP1RXL3</accession>
<feature type="signal peptide" evidence="1">
    <location>
        <begin position="1"/>
        <end position="20"/>
    </location>
</feature>
<feature type="chain" id="PRO_5045941924" description="Apolipoprotein D" evidence="1">
    <location>
        <begin position="21"/>
        <end position="224"/>
    </location>
</feature>
<evidence type="ECO:0000313" key="3">
    <source>
        <dbReference type="Proteomes" id="UP001642540"/>
    </source>
</evidence>
<organism evidence="2 3">
    <name type="scientific">Orchesella dallaii</name>
    <dbReference type="NCBI Taxonomy" id="48710"/>
    <lineage>
        <taxon>Eukaryota</taxon>
        <taxon>Metazoa</taxon>
        <taxon>Ecdysozoa</taxon>
        <taxon>Arthropoda</taxon>
        <taxon>Hexapoda</taxon>
        <taxon>Collembola</taxon>
        <taxon>Entomobryomorpha</taxon>
        <taxon>Entomobryoidea</taxon>
        <taxon>Orchesellidae</taxon>
        <taxon>Orchesellinae</taxon>
        <taxon>Orchesella</taxon>
    </lineage>
</organism>
<evidence type="ECO:0008006" key="4">
    <source>
        <dbReference type="Google" id="ProtNLM"/>
    </source>
</evidence>